<evidence type="ECO:0000256" key="1">
    <source>
        <dbReference type="SAM" id="MobiDB-lite"/>
    </source>
</evidence>
<organism evidence="2 3">
    <name type="scientific">Streptomyces ossamyceticus</name>
    <dbReference type="NCBI Taxonomy" id="249581"/>
    <lineage>
        <taxon>Bacteria</taxon>
        <taxon>Bacillati</taxon>
        <taxon>Actinomycetota</taxon>
        <taxon>Actinomycetes</taxon>
        <taxon>Kitasatosporales</taxon>
        <taxon>Streptomycetaceae</taxon>
        <taxon>Streptomyces</taxon>
    </lineage>
</organism>
<reference evidence="2 3" key="1">
    <citation type="submission" date="2024-06" db="EMBL/GenBank/DDBJ databases">
        <title>The Natural Products Discovery Center: Release of the First 8490 Sequenced Strains for Exploring Actinobacteria Biosynthetic Diversity.</title>
        <authorList>
            <person name="Kalkreuter E."/>
            <person name="Kautsar S.A."/>
            <person name="Yang D."/>
            <person name="Bader C.D."/>
            <person name="Teijaro C.N."/>
            <person name="Fluegel L."/>
            <person name="Davis C.M."/>
            <person name="Simpson J.R."/>
            <person name="Lauterbach L."/>
            <person name="Steele A.D."/>
            <person name="Gui C."/>
            <person name="Meng S."/>
            <person name="Li G."/>
            <person name="Viehrig K."/>
            <person name="Ye F."/>
            <person name="Su P."/>
            <person name="Kiefer A.F."/>
            <person name="Nichols A."/>
            <person name="Cepeda A.J."/>
            <person name="Yan W."/>
            <person name="Fan B."/>
            <person name="Jiang Y."/>
            <person name="Adhikari A."/>
            <person name="Zheng C.-J."/>
            <person name="Schuster L."/>
            <person name="Cowan T.M."/>
            <person name="Smanski M.J."/>
            <person name="Chevrette M.G."/>
            <person name="De Carvalho L.P.S."/>
            <person name="Shen B."/>
        </authorList>
    </citation>
    <scope>NUCLEOTIDE SEQUENCE [LARGE SCALE GENOMIC DNA]</scope>
    <source>
        <strain evidence="2 3">NPDC006434</strain>
    </source>
</reference>
<proteinExistence type="predicted"/>
<evidence type="ECO:0000313" key="3">
    <source>
        <dbReference type="Proteomes" id="UP001550210"/>
    </source>
</evidence>
<protein>
    <recommendedName>
        <fullName evidence="4">Immunity protein 53 of polymorphic toxin system</fullName>
    </recommendedName>
</protein>
<evidence type="ECO:0000313" key="2">
    <source>
        <dbReference type="EMBL" id="MET9848645.1"/>
    </source>
</evidence>
<comment type="caution">
    <text evidence="2">The sequence shown here is derived from an EMBL/GenBank/DDBJ whole genome shotgun (WGS) entry which is preliminary data.</text>
</comment>
<dbReference type="EMBL" id="JBEXPZ010000042">
    <property type="protein sequence ID" value="MET9848645.1"/>
    <property type="molecule type" value="Genomic_DNA"/>
</dbReference>
<name>A0ABV2V6M1_9ACTN</name>
<feature type="region of interest" description="Disordered" evidence="1">
    <location>
        <begin position="124"/>
        <end position="146"/>
    </location>
</feature>
<sequence>MAHFLVLIDSEAGGWRVDAEALTTAIRARWATVEIDSTHRSSAQSLSWSVEAENGPGEAHLHEDGTCLYLDVWQEDAAWLAVVFRRLAPTHLDVVFCDEGYTFDVRLRPEATDAELIDLMMQSDPAAESTRTTSAPDRAGNNGESR</sequence>
<keyword evidence="3" id="KW-1185">Reference proteome</keyword>
<dbReference type="Proteomes" id="UP001550210">
    <property type="component" value="Unassembled WGS sequence"/>
</dbReference>
<evidence type="ECO:0008006" key="4">
    <source>
        <dbReference type="Google" id="ProtNLM"/>
    </source>
</evidence>
<accession>A0ABV2V6M1</accession>
<dbReference type="RefSeq" id="WP_355400709.1">
    <property type="nucleotide sequence ID" value="NZ_JBEGHN010000010.1"/>
</dbReference>
<gene>
    <name evidence="2" type="ORF">ABZZ21_29720</name>
</gene>